<dbReference type="Proteomes" id="UP000785679">
    <property type="component" value="Unassembled WGS sequence"/>
</dbReference>
<gene>
    <name evidence="1" type="ORF">FGO68_gene15037</name>
</gene>
<keyword evidence="2" id="KW-1185">Reference proteome</keyword>
<sequence>MRPLKPITSRVTVSPSMYPILRAKEAPSARQRLPAPQAIPAMSSLFIILFPFGVPALPHRGRTSGQIPAVLLRAL</sequence>
<name>A0A8J8NB16_HALGN</name>
<protein>
    <submittedName>
        <fullName evidence="1">Uncharacterized protein</fullName>
    </submittedName>
</protein>
<dbReference type="AlphaFoldDB" id="A0A8J8NB16"/>
<dbReference type="EMBL" id="RRYP01029745">
    <property type="protein sequence ID" value="TNV71593.1"/>
    <property type="molecule type" value="Genomic_DNA"/>
</dbReference>
<accession>A0A8J8NB16</accession>
<reference evidence="1" key="1">
    <citation type="submission" date="2019-06" db="EMBL/GenBank/DDBJ databases">
        <authorList>
            <person name="Zheng W."/>
        </authorList>
    </citation>
    <scope>NUCLEOTIDE SEQUENCE</scope>
    <source>
        <strain evidence="1">QDHG01</strain>
    </source>
</reference>
<proteinExistence type="predicted"/>
<evidence type="ECO:0000313" key="1">
    <source>
        <dbReference type="EMBL" id="TNV71593.1"/>
    </source>
</evidence>
<organism evidence="1 2">
    <name type="scientific">Halteria grandinella</name>
    <dbReference type="NCBI Taxonomy" id="5974"/>
    <lineage>
        <taxon>Eukaryota</taxon>
        <taxon>Sar</taxon>
        <taxon>Alveolata</taxon>
        <taxon>Ciliophora</taxon>
        <taxon>Intramacronucleata</taxon>
        <taxon>Spirotrichea</taxon>
        <taxon>Stichotrichia</taxon>
        <taxon>Sporadotrichida</taxon>
        <taxon>Halteriidae</taxon>
        <taxon>Halteria</taxon>
    </lineage>
</organism>
<evidence type="ECO:0000313" key="2">
    <source>
        <dbReference type="Proteomes" id="UP000785679"/>
    </source>
</evidence>
<comment type="caution">
    <text evidence="1">The sequence shown here is derived from an EMBL/GenBank/DDBJ whole genome shotgun (WGS) entry which is preliminary data.</text>
</comment>